<feature type="compositionally biased region" description="Polar residues" evidence="2">
    <location>
        <begin position="88"/>
        <end position="100"/>
    </location>
</feature>
<sequence length="568" mass="65099">MQGPRKQSLYDVLKIARDSSLDEIKAAFKRTALQVHPDKGGSKEAFQQVYQAFHVLTNAESRTKYDRKISVSPGEVGKEQRARRSTQKDQSTSPKATSPEKSTDPKPAKCPDEALLKQIRACLQKLSREDRFKVISEEFSQRQRLLFEKWMELPEVQQTQAAGRPQKRRKVPVAVSEEVIRSPEERPLALGDQCQAKGRGRAKVRGIGSRHKGNKIFYFAALGFNNFMIRTRNSDLPTALEYLVLLTAWTQRCKACGALNSEELQQALEASAKEHNVRVEVMGLKFFAEMSQNFWFGQGNKVTSPVVRSLPEICHINDIFNRFRSHFIGRGRRPVYLAKQSPVHLQECFEMFQVLYAEIWSKAGMSKDQSLARVRRLYDSSQPERDKRIQLWELRNMQRADTTQGMNAFQQKRGSLPVTDLADRLKQRLLPLWKRRLDERRRRWEWKRKNYLQRRLKVLKQRREKAEAEKVAAAKGGLVVVCCWEGGLGHSLPESAWVHVLVWCGLEAFPGDCRGCAEPDEPMAAMQLRLPRGCVCASLQRVARGSLLQQALTSHGTVRMLLAFEPTR</sequence>
<dbReference type="OrthoDB" id="445556at2759"/>
<dbReference type="PANTHER" id="PTHR43908">
    <property type="entry name" value="AT29763P-RELATED"/>
    <property type="match status" value="1"/>
</dbReference>
<evidence type="ECO:0000259" key="3">
    <source>
        <dbReference type="PROSITE" id="PS50076"/>
    </source>
</evidence>
<dbReference type="EMBL" id="CAMXCT030000046">
    <property type="protein sequence ID" value="CAL4760275.1"/>
    <property type="molecule type" value="Genomic_DNA"/>
</dbReference>
<feature type="domain" description="J" evidence="3">
    <location>
        <begin position="8"/>
        <end position="69"/>
    </location>
</feature>
<comment type="caution">
    <text evidence="4">The sequence shown here is derived from an EMBL/GenBank/DDBJ whole genome shotgun (WGS) entry which is preliminary data.</text>
</comment>
<dbReference type="InterPro" id="IPR001623">
    <property type="entry name" value="DnaJ_domain"/>
</dbReference>
<organism evidence="4">
    <name type="scientific">Cladocopium goreaui</name>
    <dbReference type="NCBI Taxonomy" id="2562237"/>
    <lineage>
        <taxon>Eukaryota</taxon>
        <taxon>Sar</taxon>
        <taxon>Alveolata</taxon>
        <taxon>Dinophyceae</taxon>
        <taxon>Suessiales</taxon>
        <taxon>Symbiodiniaceae</taxon>
        <taxon>Cladocopium</taxon>
    </lineage>
</organism>
<reference evidence="5" key="2">
    <citation type="submission" date="2024-04" db="EMBL/GenBank/DDBJ databases">
        <authorList>
            <person name="Chen Y."/>
            <person name="Shah S."/>
            <person name="Dougan E. K."/>
            <person name="Thang M."/>
            <person name="Chan C."/>
        </authorList>
    </citation>
    <scope>NUCLEOTIDE SEQUENCE [LARGE SCALE GENOMIC DNA]</scope>
</reference>
<name>A0A9P1FEB4_9DINO</name>
<dbReference type="Proteomes" id="UP001152797">
    <property type="component" value="Unassembled WGS sequence"/>
</dbReference>
<dbReference type="Gene3D" id="1.10.287.110">
    <property type="entry name" value="DnaJ domain"/>
    <property type="match status" value="1"/>
</dbReference>
<reference evidence="4" key="1">
    <citation type="submission" date="2022-10" db="EMBL/GenBank/DDBJ databases">
        <authorList>
            <person name="Chen Y."/>
            <person name="Dougan E. K."/>
            <person name="Chan C."/>
            <person name="Rhodes N."/>
            <person name="Thang M."/>
        </authorList>
    </citation>
    <scope>NUCLEOTIDE SEQUENCE</scope>
</reference>
<dbReference type="Pfam" id="PF00226">
    <property type="entry name" value="DnaJ"/>
    <property type="match status" value="1"/>
</dbReference>
<proteinExistence type="predicted"/>
<evidence type="ECO:0000313" key="4">
    <source>
        <dbReference type="EMBL" id="CAI3972963.1"/>
    </source>
</evidence>
<dbReference type="EMBL" id="CAMXCT010000046">
    <property type="protein sequence ID" value="CAI3972963.1"/>
    <property type="molecule type" value="Genomic_DNA"/>
</dbReference>
<protein>
    <submittedName>
        <fullName evidence="6">Chaperone protein DnaJ</fullName>
    </submittedName>
</protein>
<dbReference type="InterPro" id="IPR051100">
    <property type="entry name" value="DnaJ_subfamily_B/C"/>
</dbReference>
<dbReference type="EMBL" id="CAMXCT020000046">
    <property type="protein sequence ID" value="CAL1126338.1"/>
    <property type="molecule type" value="Genomic_DNA"/>
</dbReference>
<dbReference type="AlphaFoldDB" id="A0A9P1FEB4"/>
<keyword evidence="7" id="KW-1185">Reference proteome</keyword>
<accession>A0A9P1FEB4</accession>
<dbReference type="SMART" id="SM00271">
    <property type="entry name" value="DnaJ"/>
    <property type="match status" value="1"/>
</dbReference>
<evidence type="ECO:0000313" key="7">
    <source>
        <dbReference type="Proteomes" id="UP001152797"/>
    </source>
</evidence>
<feature type="coiled-coil region" evidence="1">
    <location>
        <begin position="449"/>
        <end position="476"/>
    </location>
</feature>
<dbReference type="CDD" id="cd06257">
    <property type="entry name" value="DnaJ"/>
    <property type="match status" value="1"/>
</dbReference>
<feature type="region of interest" description="Disordered" evidence="2">
    <location>
        <begin position="66"/>
        <end position="110"/>
    </location>
</feature>
<dbReference type="SUPFAM" id="SSF46565">
    <property type="entry name" value="Chaperone J-domain"/>
    <property type="match status" value="1"/>
</dbReference>
<evidence type="ECO:0000313" key="5">
    <source>
        <dbReference type="EMBL" id="CAL1126338.1"/>
    </source>
</evidence>
<dbReference type="InterPro" id="IPR036869">
    <property type="entry name" value="J_dom_sf"/>
</dbReference>
<feature type="compositionally biased region" description="Basic and acidic residues" evidence="2">
    <location>
        <begin position="101"/>
        <end position="110"/>
    </location>
</feature>
<evidence type="ECO:0000256" key="2">
    <source>
        <dbReference type="SAM" id="MobiDB-lite"/>
    </source>
</evidence>
<dbReference type="PROSITE" id="PS50076">
    <property type="entry name" value="DNAJ_2"/>
    <property type="match status" value="1"/>
</dbReference>
<keyword evidence="1" id="KW-0175">Coiled coil</keyword>
<gene>
    <name evidence="4" type="ORF">C1SCF055_LOCUS1495</name>
</gene>
<evidence type="ECO:0000256" key="1">
    <source>
        <dbReference type="SAM" id="Coils"/>
    </source>
</evidence>
<evidence type="ECO:0000313" key="6">
    <source>
        <dbReference type="EMBL" id="CAL4760275.1"/>
    </source>
</evidence>